<evidence type="ECO:0000313" key="1">
    <source>
        <dbReference type="EMBL" id="CAG7726973.1"/>
    </source>
</evidence>
<proteinExistence type="predicted"/>
<gene>
    <name evidence="1" type="ORF">AFUS01_LOCUS15848</name>
</gene>
<accession>A0A8J2JZT8</accession>
<protein>
    <submittedName>
        <fullName evidence="1">Uncharacterized protein</fullName>
    </submittedName>
</protein>
<name>A0A8J2JZT8_9HEXA</name>
<organism evidence="1 2">
    <name type="scientific">Allacma fusca</name>
    <dbReference type="NCBI Taxonomy" id="39272"/>
    <lineage>
        <taxon>Eukaryota</taxon>
        <taxon>Metazoa</taxon>
        <taxon>Ecdysozoa</taxon>
        <taxon>Arthropoda</taxon>
        <taxon>Hexapoda</taxon>
        <taxon>Collembola</taxon>
        <taxon>Symphypleona</taxon>
        <taxon>Sminthuridae</taxon>
        <taxon>Allacma</taxon>
    </lineage>
</organism>
<dbReference type="Proteomes" id="UP000708208">
    <property type="component" value="Unassembled WGS sequence"/>
</dbReference>
<keyword evidence="2" id="KW-1185">Reference proteome</keyword>
<evidence type="ECO:0000313" key="2">
    <source>
        <dbReference type="Proteomes" id="UP000708208"/>
    </source>
</evidence>
<reference evidence="1" key="1">
    <citation type="submission" date="2021-06" db="EMBL/GenBank/DDBJ databases">
        <authorList>
            <person name="Hodson N. C."/>
            <person name="Mongue J. A."/>
            <person name="Jaron S. K."/>
        </authorList>
    </citation>
    <scope>NUCLEOTIDE SEQUENCE</scope>
</reference>
<sequence>ALEDANHANQKTAQVQVPEFIEFEEYPSNCQESEQIDYETSFDSLHRIKKR</sequence>
<comment type="caution">
    <text evidence="1">The sequence shown here is derived from an EMBL/GenBank/DDBJ whole genome shotgun (WGS) entry which is preliminary data.</text>
</comment>
<dbReference type="AlphaFoldDB" id="A0A8J2JZT8"/>
<dbReference type="EMBL" id="CAJVCH010142524">
    <property type="protein sequence ID" value="CAG7726973.1"/>
    <property type="molecule type" value="Genomic_DNA"/>
</dbReference>
<feature type="non-terminal residue" evidence="1">
    <location>
        <position position="1"/>
    </location>
</feature>